<accession>A0A8J4GK03</accession>
<dbReference type="Proteomes" id="UP000722791">
    <property type="component" value="Unassembled WGS sequence"/>
</dbReference>
<proteinExistence type="predicted"/>
<evidence type="ECO:0000313" key="1">
    <source>
        <dbReference type="EMBL" id="GIM08755.1"/>
    </source>
</evidence>
<protein>
    <submittedName>
        <fullName evidence="1">Uncharacterized protein</fullName>
    </submittedName>
</protein>
<dbReference type="EMBL" id="BNCQ01000028">
    <property type="protein sequence ID" value="GIM08755.1"/>
    <property type="molecule type" value="Genomic_DNA"/>
</dbReference>
<comment type="caution">
    <text evidence="1">The sequence shown here is derived from an EMBL/GenBank/DDBJ whole genome shotgun (WGS) entry which is preliminary data.</text>
</comment>
<gene>
    <name evidence="1" type="ORF">Vretimale_12764</name>
</gene>
<sequence length="198" mass="22619">MGERESLRGRRDSDPASGGWFQFRSVRDLEPGTEVCICYCEAGNEEQLFRAIHMTEWTSRNPWSHHRTQRPTVLRIQLCDCVGRPSWRQRASGLHPHRCPSPGPWTQEHPACCPQWRWSSRCSSLGSCCCWVCHDGAADAVGIPWRQRRRLHGHQVRCWALSPRLRLIRRRAALLSLPHTAADINRAQLGGLRRGVGA</sequence>
<name>A0A8J4GK03_9CHLO</name>
<dbReference type="AlphaFoldDB" id="A0A8J4GK03"/>
<reference evidence="1" key="1">
    <citation type="journal article" date="2021" name="Proc. Natl. Acad. Sci. U.S.A.">
        <title>Three genomes in the algal genus Volvox reveal the fate of a haploid sex-determining region after a transition to homothallism.</title>
        <authorList>
            <person name="Yamamoto K."/>
            <person name="Hamaji T."/>
            <person name="Kawai-Toyooka H."/>
            <person name="Matsuzaki R."/>
            <person name="Takahashi F."/>
            <person name="Nishimura Y."/>
            <person name="Kawachi M."/>
            <person name="Noguchi H."/>
            <person name="Minakuchi Y."/>
            <person name="Umen J.G."/>
            <person name="Toyoda A."/>
            <person name="Nozaki H."/>
        </authorList>
    </citation>
    <scope>NUCLEOTIDE SEQUENCE</scope>
    <source>
        <strain evidence="1">NIES-3785</strain>
    </source>
</reference>
<evidence type="ECO:0000313" key="2">
    <source>
        <dbReference type="Proteomes" id="UP000722791"/>
    </source>
</evidence>
<organism evidence="1 2">
    <name type="scientific">Volvox reticuliferus</name>
    <dbReference type="NCBI Taxonomy" id="1737510"/>
    <lineage>
        <taxon>Eukaryota</taxon>
        <taxon>Viridiplantae</taxon>
        <taxon>Chlorophyta</taxon>
        <taxon>core chlorophytes</taxon>
        <taxon>Chlorophyceae</taxon>
        <taxon>CS clade</taxon>
        <taxon>Chlamydomonadales</taxon>
        <taxon>Volvocaceae</taxon>
        <taxon>Volvox</taxon>
    </lineage>
</organism>